<organism evidence="1 2">
    <name type="scientific">Thermomonospora cellulosilytica</name>
    <dbReference type="NCBI Taxonomy" id="1411118"/>
    <lineage>
        <taxon>Bacteria</taxon>
        <taxon>Bacillati</taxon>
        <taxon>Actinomycetota</taxon>
        <taxon>Actinomycetes</taxon>
        <taxon>Streptosporangiales</taxon>
        <taxon>Thermomonosporaceae</taxon>
        <taxon>Thermomonospora</taxon>
    </lineage>
</organism>
<protein>
    <submittedName>
        <fullName evidence="1">Uncharacterized protein</fullName>
    </submittedName>
</protein>
<reference evidence="1 2" key="1">
    <citation type="submission" date="2020-08" db="EMBL/GenBank/DDBJ databases">
        <title>Sequencing the genomes of 1000 actinobacteria strains.</title>
        <authorList>
            <person name="Klenk H.-P."/>
        </authorList>
    </citation>
    <scope>NUCLEOTIDE SEQUENCE [LARGE SCALE GENOMIC DNA]</scope>
    <source>
        <strain evidence="1 2">DSM 45823</strain>
    </source>
</reference>
<name>A0A7W3N1J9_9ACTN</name>
<dbReference type="AlphaFoldDB" id="A0A7W3N1J9"/>
<comment type="caution">
    <text evidence="1">The sequence shown here is derived from an EMBL/GenBank/DDBJ whole genome shotgun (WGS) entry which is preliminary data.</text>
</comment>
<evidence type="ECO:0000313" key="1">
    <source>
        <dbReference type="EMBL" id="MBA9005875.1"/>
    </source>
</evidence>
<evidence type="ECO:0000313" key="2">
    <source>
        <dbReference type="Proteomes" id="UP000539313"/>
    </source>
</evidence>
<dbReference type="EMBL" id="JACJII010000001">
    <property type="protein sequence ID" value="MBA9005875.1"/>
    <property type="molecule type" value="Genomic_DNA"/>
</dbReference>
<accession>A0A7W3N1J9</accession>
<keyword evidence="2" id="KW-1185">Reference proteome</keyword>
<dbReference type="Proteomes" id="UP000539313">
    <property type="component" value="Unassembled WGS sequence"/>
</dbReference>
<proteinExistence type="predicted"/>
<gene>
    <name evidence="1" type="ORF">HNR21_004757</name>
</gene>
<sequence length="79" mass="8635">MDLAELAANISDLFREPLTAGERKMIDEAIYFADSARFEHTNECEDPEGCPVCETAEEAIEVLSAIYDDAPVADEQPAA</sequence>
<dbReference type="RefSeq" id="WP_182706933.1">
    <property type="nucleotide sequence ID" value="NZ_JACJII010000001.1"/>
</dbReference>